<comment type="caution">
    <text evidence="8">The sequence shown here is derived from an EMBL/GenBank/DDBJ whole genome shotgun (WGS) entry which is preliminary data.</text>
</comment>
<dbReference type="GO" id="GO:0000156">
    <property type="term" value="F:phosphorelay response regulator activity"/>
    <property type="evidence" value="ECO:0007669"/>
    <property type="project" value="TreeGrafter"/>
</dbReference>
<feature type="domain" description="GGDEF" evidence="7">
    <location>
        <begin position="148"/>
        <end position="282"/>
    </location>
</feature>
<evidence type="ECO:0000313" key="8">
    <source>
        <dbReference type="EMBL" id="PJF34846.1"/>
    </source>
</evidence>
<evidence type="ECO:0000256" key="5">
    <source>
        <dbReference type="PROSITE-ProRule" id="PRU00169"/>
    </source>
</evidence>
<dbReference type="GO" id="GO:0006355">
    <property type="term" value="P:regulation of DNA-templated transcription"/>
    <property type="evidence" value="ECO:0007669"/>
    <property type="project" value="TreeGrafter"/>
</dbReference>
<organism evidence="8 9">
    <name type="scientific">Candidatus Thermofonsia Clade 1 bacterium</name>
    <dbReference type="NCBI Taxonomy" id="2364210"/>
    <lineage>
        <taxon>Bacteria</taxon>
        <taxon>Bacillati</taxon>
        <taxon>Chloroflexota</taxon>
        <taxon>Candidatus Thermofontia</taxon>
        <taxon>Candidatus Thermofonsia Clade 1</taxon>
    </lineage>
</organism>
<dbReference type="GO" id="GO:0000976">
    <property type="term" value="F:transcription cis-regulatory region binding"/>
    <property type="evidence" value="ECO:0007669"/>
    <property type="project" value="TreeGrafter"/>
</dbReference>
<name>A0A2M8PBB8_9CHLR</name>
<dbReference type="Proteomes" id="UP000229681">
    <property type="component" value="Unassembled WGS sequence"/>
</dbReference>
<keyword evidence="4" id="KW-0804">Transcription</keyword>
<evidence type="ECO:0000313" key="9">
    <source>
        <dbReference type="Proteomes" id="UP000229681"/>
    </source>
</evidence>
<proteinExistence type="predicted"/>
<dbReference type="SUPFAM" id="SSF55073">
    <property type="entry name" value="Nucleotide cyclase"/>
    <property type="match status" value="1"/>
</dbReference>
<evidence type="ECO:0000256" key="1">
    <source>
        <dbReference type="ARBA" id="ARBA00022553"/>
    </source>
</evidence>
<keyword evidence="2" id="KW-0805">Transcription regulation</keyword>
<dbReference type="PROSITE" id="PS50110">
    <property type="entry name" value="RESPONSE_REGULATORY"/>
    <property type="match status" value="1"/>
</dbReference>
<feature type="modified residue" description="4-aspartylphosphate" evidence="5">
    <location>
        <position position="48"/>
    </location>
</feature>
<protein>
    <recommendedName>
        <fullName evidence="10">Response regulator</fullName>
    </recommendedName>
</protein>
<sequence length="282" mass="32446">MIVEDDPDLSELLQNFFTVQGYEVIAAAWGEEGVRLTREHSPDLVMLDIRLPDIDGYEVCRRIRTHRRTQDIPVIFLTEKRDRVDKLAGLELGVVDYITKPFDIQELRLRVRNVLRRAEQAPLTNRVTNLPEGALVEEKINGLLLSEQPWSLLAVEVRGLDGFREAYGFVNADDVLRAVTLMINNALREAGSESDFVGHLEENDFVIVTDQAKAAIVQQRIETRIQQSMEYFYPMKDREKMLQPDAKGRLSLIVTPIDSSEINILDYKQLREELARRRAEQL</sequence>
<keyword evidence="3" id="KW-0238">DNA-binding</keyword>
<dbReference type="PANTHER" id="PTHR48111">
    <property type="entry name" value="REGULATOR OF RPOS"/>
    <property type="match status" value="1"/>
</dbReference>
<dbReference type="Pfam" id="PF00072">
    <property type="entry name" value="Response_reg"/>
    <property type="match status" value="1"/>
</dbReference>
<dbReference type="InterPro" id="IPR000160">
    <property type="entry name" value="GGDEF_dom"/>
</dbReference>
<dbReference type="Gene3D" id="3.40.50.2300">
    <property type="match status" value="1"/>
</dbReference>
<dbReference type="EMBL" id="PGTM01000259">
    <property type="protein sequence ID" value="PJF34846.1"/>
    <property type="molecule type" value="Genomic_DNA"/>
</dbReference>
<dbReference type="PANTHER" id="PTHR48111:SF4">
    <property type="entry name" value="DNA-BINDING DUAL TRANSCRIPTIONAL REGULATOR OMPR"/>
    <property type="match status" value="1"/>
</dbReference>
<dbReference type="GO" id="GO:0005829">
    <property type="term" value="C:cytosol"/>
    <property type="evidence" value="ECO:0007669"/>
    <property type="project" value="TreeGrafter"/>
</dbReference>
<evidence type="ECO:0000256" key="3">
    <source>
        <dbReference type="ARBA" id="ARBA00023125"/>
    </source>
</evidence>
<reference evidence="8 9" key="1">
    <citation type="submission" date="2017-11" db="EMBL/GenBank/DDBJ databases">
        <title>Evolution of Phototrophy in the Chloroflexi Phylum Driven by Horizontal Gene Transfer.</title>
        <authorList>
            <person name="Ward L.M."/>
            <person name="Hemp J."/>
            <person name="Shih P.M."/>
            <person name="Mcglynn S.E."/>
            <person name="Fischer W."/>
        </authorList>
    </citation>
    <scope>NUCLEOTIDE SEQUENCE [LARGE SCALE GENOMIC DNA]</scope>
    <source>
        <strain evidence="8">JP3_13</strain>
    </source>
</reference>
<dbReference type="PROSITE" id="PS50887">
    <property type="entry name" value="GGDEF"/>
    <property type="match status" value="1"/>
</dbReference>
<dbReference type="AlphaFoldDB" id="A0A2M8PBB8"/>
<dbReference type="InterPro" id="IPR011006">
    <property type="entry name" value="CheY-like_superfamily"/>
</dbReference>
<dbReference type="InterPro" id="IPR029787">
    <property type="entry name" value="Nucleotide_cyclase"/>
</dbReference>
<evidence type="ECO:0000256" key="2">
    <source>
        <dbReference type="ARBA" id="ARBA00023015"/>
    </source>
</evidence>
<dbReference type="SMART" id="SM00448">
    <property type="entry name" value="REC"/>
    <property type="match status" value="1"/>
</dbReference>
<evidence type="ECO:0000259" key="6">
    <source>
        <dbReference type="PROSITE" id="PS50110"/>
    </source>
</evidence>
<dbReference type="InterPro" id="IPR043128">
    <property type="entry name" value="Rev_trsase/Diguanyl_cyclase"/>
</dbReference>
<gene>
    <name evidence="8" type="ORF">CUN49_13590</name>
</gene>
<evidence type="ECO:0000256" key="4">
    <source>
        <dbReference type="ARBA" id="ARBA00023163"/>
    </source>
</evidence>
<feature type="domain" description="Response regulatory" evidence="6">
    <location>
        <begin position="1"/>
        <end position="115"/>
    </location>
</feature>
<dbReference type="Pfam" id="PF00990">
    <property type="entry name" value="GGDEF"/>
    <property type="match status" value="1"/>
</dbReference>
<evidence type="ECO:0000259" key="7">
    <source>
        <dbReference type="PROSITE" id="PS50887"/>
    </source>
</evidence>
<dbReference type="InterPro" id="IPR039420">
    <property type="entry name" value="WalR-like"/>
</dbReference>
<accession>A0A2M8PBB8</accession>
<evidence type="ECO:0008006" key="10">
    <source>
        <dbReference type="Google" id="ProtNLM"/>
    </source>
</evidence>
<dbReference type="GO" id="GO:0032993">
    <property type="term" value="C:protein-DNA complex"/>
    <property type="evidence" value="ECO:0007669"/>
    <property type="project" value="TreeGrafter"/>
</dbReference>
<dbReference type="InterPro" id="IPR001789">
    <property type="entry name" value="Sig_transdc_resp-reg_receiver"/>
</dbReference>
<dbReference type="Gene3D" id="6.10.250.690">
    <property type="match status" value="1"/>
</dbReference>
<dbReference type="SUPFAM" id="SSF52172">
    <property type="entry name" value="CheY-like"/>
    <property type="match status" value="1"/>
</dbReference>
<dbReference type="Gene3D" id="3.30.70.270">
    <property type="match status" value="1"/>
</dbReference>
<keyword evidence="1 5" id="KW-0597">Phosphoprotein</keyword>
<dbReference type="CDD" id="cd17574">
    <property type="entry name" value="REC_OmpR"/>
    <property type="match status" value="1"/>
</dbReference>